<gene>
    <name evidence="1" type="ORF">SPARVUS_LOCUS12524334</name>
</gene>
<keyword evidence="2" id="KW-1185">Reference proteome</keyword>
<dbReference type="EMBL" id="CATNWA010017229">
    <property type="protein sequence ID" value="CAI9598992.1"/>
    <property type="molecule type" value="Genomic_DNA"/>
</dbReference>
<protein>
    <submittedName>
        <fullName evidence="1">Uncharacterized protein</fullName>
    </submittedName>
</protein>
<proteinExistence type="predicted"/>
<name>A0ABN9FPL4_9NEOB</name>
<sequence length="36" mass="4282">MNYEQTLRTLLNRGTHPERERGLRTWNGFAACSESW</sequence>
<accession>A0ABN9FPL4</accession>
<comment type="caution">
    <text evidence="1">The sequence shown here is derived from an EMBL/GenBank/DDBJ whole genome shotgun (WGS) entry which is preliminary data.</text>
</comment>
<dbReference type="Proteomes" id="UP001162483">
    <property type="component" value="Unassembled WGS sequence"/>
</dbReference>
<evidence type="ECO:0000313" key="1">
    <source>
        <dbReference type="EMBL" id="CAI9598992.1"/>
    </source>
</evidence>
<organism evidence="1 2">
    <name type="scientific">Staurois parvus</name>
    <dbReference type="NCBI Taxonomy" id="386267"/>
    <lineage>
        <taxon>Eukaryota</taxon>
        <taxon>Metazoa</taxon>
        <taxon>Chordata</taxon>
        <taxon>Craniata</taxon>
        <taxon>Vertebrata</taxon>
        <taxon>Euteleostomi</taxon>
        <taxon>Amphibia</taxon>
        <taxon>Batrachia</taxon>
        <taxon>Anura</taxon>
        <taxon>Neobatrachia</taxon>
        <taxon>Ranoidea</taxon>
        <taxon>Ranidae</taxon>
        <taxon>Staurois</taxon>
    </lineage>
</organism>
<reference evidence="1" key="1">
    <citation type="submission" date="2023-05" db="EMBL/GenBank/DDBJ databases">
        <authorList>
            <person name="Stuckert A."/>
        </authorList>
    </citation>
    <scope>NUCLEOTIDE SEQUENCE</scope>
</reference>
<evidence type="ECO:0000313" key="2">
    <source>
        <dbReference type="Proteomes" id="UP001162483"/>
    </source>
</evidence>